<gene>
    <name evidence="1" type="ORF">BU24DRAFT_492940</name>
</gene>
<dbReference type="Proteomes" id="UP000799778">
    <property type="component" value="Unassembled WGS sequence"/>
</dbReference>
<dbReference type="GeneID" id="54291324"/>
<accession>A0A6A5XNF0</accession>
<reference evidence="1" key="1">
    <citation type="journal article" date="2020" name="Stud. Mycol.">
        <title>101 Dothideomycetes genomes: a test case for predicting lifestyles and emergence of pathogens.</title>
        <authorList>
            <person name="Haridas S."/>
            <person name="Albert R."/>
            <person name="Binder M."/>
            <person name="Bloem J."/>
            <person name="Labutti K."/>
            <person name="Salamov A."/>
            <person name="Andreopoulos B."/>
            <person name="Baker S."/>
            <person name="Barry K."/>
            <person name="Bills G."/>
            <person name="Bluhm B."/>
            <person name="Cannon C."/>
            <person name="Castanera R."/>
            <person name="Culley D."/>
            <person name="Daum C."/>
            <person name="Ezra D."/>
            <person name="Gonzalez J."/>
            <person name="Henrissat B."/>
            <person name="Kuo A."/>
            <person name="Liang C."/>
            <person name="Lipzen A."/>
            <person name="Lutzoni F."/>
            <person name="Magnuson J."/>
            <person name="Mondo S."/>
            <person name="Nolan M."/>
            <person name="Ohm R."/>
            <person name="Pangilinan J."/>
            <person name="Park H.-J."/>
            <person name="Ramirez L."/>
            <person name="Alfaro M."/>
            <person name="Sun H."/>
            <person name="Tritt A."/>
            <person name="Yoshinaga Y."/>
            <person name="Zwiers L.-H."/>
            <person name="Turgeon B."/>
            <person name="Goodwin S."/>
            <person name="Spatafora J."/>
            <person name="Crous P."/>
            <person name="Grigoriev I."/>
        </authorList>
    </citation>
    <scope>NUCLEOTIDE SEQUENCE</scope>
    <source>
        <strain evidence="1">CBS 175.79</strain>
    </source>
</reference>
<sequence>MPPKQIMGIWDADDDWTTLECPDERRKRQNRISQRIWRKRRHTERCATTLSRESTDSDSHPLAWLNSSDERKHQSAIAFVHMVLFNTSVPLQVPQSALTLAQLNVLNAFFSNAATLSISPIDLANKDALSPFNVYGPEHSDALSLQPTIPQDLRPTDLQIAVPYHPLLDLLPIPSLRDGILTAYTTTGLTNDMLCKNLWGEPDGWDGSDTALAPLVVWGVPHDARSWQMSLRLIKELRSMRIICS</sequence>
<organism evidence="1 2">
    <name type="scientific">Aaosphaeria arxii CBS 175.79</name>
    <dbReference type="NCBI Taxonomy" id="1450172"/>
    <lineage>
        <taxon>Eukaryota</taxon>
        <taxon>Fungi</taxon>
        <taxon>Dikarya</taxon>
        <taxon>Ascomycota</taxon>
        <taxon>Pezizomycotina</taxon>
        <taxon>Dothideomycetes</taxon>
        <taxon>Pleosporomycetidae</taxon>
        <taxon>Pleosporales</taxon>
        <taxon>Pleosporales incertae sedis</taxon>
        <taxon>Aaosphaeria</taxon>
    </lineage>
</organism>
<dbReference type="PANTHER" id="PTHR38116">
    <property type="entry name" value="CHROMOSOME 7, WHOLE GENOME SHOTGUN SEQUENCE"/>
    <property type="match status" value="1"/>
</dbReference>
<protein>
    <recommendedName>
        <fullName evidence="3">BZIP domain-containing protein</fullName>
    </recommendedName>
</protein>
<evidence type="ECO:0000313" key="1">
    <source>
        <dbReference type="EMBL" id="KAF2014270.1"/>
    </source>
</evidence>
<dbReference type="RefSeq" id="XP_033382609.1">
    <property type="nucleotide sequence ID" value="XM_033533927.1"/>
</dbReference>
<dbReference type="EMBL" id="ML978070">
    <property type="protein sequence ID" value="KAF2014270.1"/>
    <property type="molecule type" value="Genomic_DNA"/>
</dbReference>
<dbReference type="Pfam" id="PF11905">
    <property type="entry name" value="DUF3425"/>
    <property type="match status" value="1"/>
</dbReference>
<evidence type="ECO:0008006" key="3">
    <source>
        <dbReference type="Google" id="ProtNLM"/>
    </source>
</evidence>
<name>A0A6A5XNF0_9PLEO</name>
<keyword evidence="2" id="KW-1185">Reference proteome</keyword>
<dbReference type="AlphaFoldDB" id="A0A6A5XNF0"/>
<dbReference type="PANTHER" id="PTHR38116:SF9">
    <property type="entry name" value="BZIP DOMAIN-CONTAINING PROTEIN"/>
    <property type="match status" value="1"/>
</dbReference>
<dbReference type="OrthoDB" id="5973539at2759"/>
<proteinExistence type="predicted"/>
<evidence type="ECO:0000313" key="2">
    <source>
        <dbReference type="Proteomes" id="UP000799778"/>
    </source>
</evidence>
<dbReference type="InterPro" id="IPR021833">
    <property type="entry name" value="DUF3425"/>
</dbReference>